<dbReference type="InterPro" id="IPR035926">
    <property type="entry name" value="NusB-like_sf"/>
</dbReference>
<dbReference type="GO" id="GO:0016428">
    <property type="term" value="F:tRNA (cytidine-5-)-methyltransferase activity"/>
    <property type="evidence" value="ECO:0007669"/>
    <property type="project" value="TreeGrafter"/>
</dbReference>
<evidence type="ECO:0000259" key="5">
    <source>
        <dbReference type="PROSITE" id="PS51686"/>
    </source>
</evidence>
<dbReference type="PRINTS" id="PR02008">
    <property type="entry name" value="RCMTFAMILY"/>
</dbReference>
<dbReference type="STRING" id="583356.Igag_1796"/>
<keyword evidence="2" id="KW-0808">Transferase</keyword>
<reference evidence="6 7" key="1">
    <citation type="journal article" date="2010" name="Stand. Genomic Sci.">
        <title>Complete genome sequence of Ignisphaera aggregans type strain (AQ1.S1).</title>
        <authorList>
            <person name="Goker M."/>
            <person name="Held B."/>
            <person name="Lapidus A."/>
            <person name="Nolan M."/>
            <person name="Spring S."/>
            <person name="Yasawong M."/>
            <person name="Lucas S."/>
            <person name="Glavina Del Rio T."/>
            <person name="Tice H."/>
            <person name="Cheng J.F."/>
            <person name="Goodwin L."/>
            <person name="Tapia R."/>
            <person name="Pitluck S."/>
            <person name="Liolios K."/>
            <person name="Ivanova N."/>
            <person name="Mavromatis K."/>
            <person name="Mikhailova N."/>
            <person name="Pati A."/>
            <person name="Chen A."/>
            <person name="Palaniappan K."/>
            <person name="Brambilla E."/>
            <person name="Land M."/>
            <person name="Hauser L."/>
            <person name="Chang Y.J."/>
            <person name="Jeffries C.D."/>
            <person name="Brettin T."/>
            <person name="Detter J.C."/>
            <person name="Han C."/>
            <person name="Rohde M."/>
            <person name="Sikorski J."/>
            <person name="Woyke T."/>
            <person name="Bristow J."/>
            <person name="Eisen J.A."/>
            <person name="Markowitz V."/>
            <person name="Hugenholtz P."/>
            <person name="Kyrpides N.C."/>
            <person name="Klenk H.P."/>
        </authorList>
    </citation>
    <scope>NUCLEOTIDE SEQUENCE [LARGE SCALE GENOMIC DNA]</scope>
    <source>
        <strain evidence="7">DSM 17230 / JCM 13409 / AQ1.S1</strain>
    </source>
</reference>
<dbReference type="Gene3D" id="1.10.940.10">
    <property type="entry name" value="NusB-like"/>
    <property type="match status" value="1"/>
</dbReference>
<dbReference type="Proteomes" id="UP000001304">
    <property type="component" value="Chromosome"/>
</dbReference>
<keyword evidence="1 6" id="KW-0489">Methyltransferase</keyword>
<dbReference type="PANTHER" id="PTHR22807:SF74">
    <property type="entry name" value="TRNA (CYTOSINE(48)-C(5))-METHYLTRANSFERASE"/>
    <property type="match status" value="1"/>
</dbReference>
<dbReference type="PROSITE" id="PS51686">
    <property type="entry name" value="SAM_MT_RSMB_NOP"/>
    <property type="match status" value="1"/>
</dbReference>
<evidence type="ECO:0000313" key="7">
    <source>
        <dbReference type="Proteomes" id="UP000001304"/>
    </source>
</evidence>
<dbReference type="GO" id="GO:0030488">
    <property type="term" value="P:tRNA methylation"/>
    <property type="evidence" value="ECO:0007669"/>
    <property type="project" value="TreeGrafter"/>
</dbReference>
<dbReference type="InterPro" id="IPR001678">
    <property type="entry name" value="MeTrfase_RsmB-F_NOP2_dom"/>
</dbReference>
<dbReference type="Pfam" id="PF01189">
    <property type="entry name" value="Methyltr_RsmB-F"/>
    <property type="match status" value="1"/>
</dbReference>
<dbReference type="NCBIfam" id="TIGR00446">
    <property type="entry name" value="nop2p"/>
    <property type="match status" value="1"/>
</dbReference>
<name>E0SSK8_IGNAA</name>
<dbReference type="SUPFAM" id="SSF53335">
    <property type="entry name" value="S-adenosyl-L-methionine-dependent methyltransferases"/>
    <property type="match status" value="1"/>
</dbReference>
<evidence type="ECO:0000256" key="3">
    <source>
        <dbReference type="ARBA" id="ARBA00022691"/>
    </source>
</evidence>
<dbReference type="CDD" id="cd02440">
    <property type="entry name" value="AdoMet_MTases"/>
    <property type="match status" value="1"/>
</dbReference>
<feature type="domain" description="SAM-dependent MTase RsmB/NOP-type" evidence="5">
    <location>
        <begin position="183"/>
        <end position="455"/>
    </location>
</feature>
<dbReference type="InterPro" id="IPR029063">
    <property type="entry name" value="SAM-dependent_MTases_sf"/>
</dbReference>
<sequence>MSYITITARDIEALVKAIKLGEEVKPSQQAKRDVFREYGISGTVNDRILTAIYYDIWKRIGIIDRIICELTGVSNVAVLDPWLRAALRVAIEILLFERFLKESRYRDAKNIFIKYLKGRIAGFLSRVTHPYVGMYFWEMVDKISTYRLEIKDLYGDLEVRYMVSRFIIDKIIKLVGIDEAKSILREFNSRYPISIRVNILKCSVDEVLNVLRSEGINAEIGKYVKTVIKFKGPYDFDRSSLYREGKIVIQDEASALASILLDPKPGEVVIDLCAAPGGKTEHMGELMNNTGIIYAFDIDKTRIKRMQEILNRCGISIVKIFNEDARKATEILGRNIADKVLVDAPCTSSGTIMKNQELRWRITEDEVNKAAKLQYELLETAIELVKPGGKILYTTCSLFREENEDVIEKVLRNHSNVKIVPINGPLDPGFIAGTMRAWPHRHKLIGFFYALLQKI</sequence>
<dbReference type="Gene3D" id="3.40.50.150">
    <property type="entry name" value="Vaccinia Virus protein VP39"/>
    <property type="match status" value="1"/>
</dbReference>
<dbReference type="Gene3D" id="3.30.70.1170">
    <property type="entry name" value="Sun protein, domain 3"/>
    <property type="match status" value="1"/>
</dbReference>
<dbReference type="PANTHER" id="PTHR22807">
    <property type="entry name" value="NOP2 YEAST -RELATED NOL1/NOP2/FMU SUN DOMAIN-CONTAINING"/>
    <property type="match status" value="1"/>
</dbReference>
<organism evidence="6 7">
    <name type="scientific">Ignisphaera aggregans (strain DSM 17230 / JCM 13409 / AQ1.S1)</name>
    <dbReference type="NCBI Taxonomy" id="583356"/>
    <lineage>
        <taxon>Archaea</taxon>
        <taxon>Thermoproteota</taxon>
        <taxon>Thermoprotei</taxon>
        <taxon>Desulfurococcales</taxon>
        <taxon>Desulfurococcaceae</taxon>
        <taxon>Ignisphaera</taxon>
    </lineage>
</organism>
<protein>
    <submittedName>
        <fullName evidence="6">RNA methylase, NOL1/NOP2/sun family</fullName>
    </submittedName>
</protein>
<evidence type="ECO:0000256" key="2">
    <source>
        <dbReference type="ARBA" id="ARBA00022679"/>
    </source>
</evidence>
<proteinExistence type="predicted"/>
<dbReference type="InterPro" id="IPR054728">
    <property type="entry name" value="RsmB-like_ferredoxin"/>
</dbReference>
<keyword evidence="7" id="KW-1185">Reference proteome</keyword>
<evidence type="ECO:0000313" key="6">
    <source>
        <dbReference type="EMBL" id="ADM28593.1"/>
    </source>
</evidence>
<dbReference type="KEGG" id="iag:Igag_1796"/>
<dbReference type="AlphaFoldDB" id="E0SSK8"/>
<dbReference type="Pfam" id="PF22458">
    <property type="entry name" value="RsmF-B_ferredox"/>
    <property type="match status" value="1"/>
</dbReference>
<accession>E0SSK8</accession>
<dbReference type="InterPro" id="IPR011023">
    <property type="entry name" value="Nop2p"/>
</dbReference>
<dbReference type="HOGENOM" id="CLU_005316_0_1_2"/>
<dbReference type="BioCyc" id="IAGG583356:GHAH-1783-MONOMER"/>
<keyword evidence="3" id="KW-0949">S-adenosyl-L-methionine</keyword>
<dbReference type="InterPro" id="IPR023267">
    <property type="entry name" value="RCMT"/>
</dbReference>
<gene>
    <name evidence="6" type="ordered locus">Igag_1796</name>
</gene>
<evidence type="ECO:0000256" key="1">
    <source>
        <dbReference type="ARBA" id="ARBA00022603"/>
    </source>
</evidence>
<dbReference type="EMBL" id="CP002098">
    <property type="protein sequence ID" value="ADM28593.1"/>
    <property type="molecule type" value="Genomic_DNA"/>
</dbReference>
<keyword evidence="4" id="KW-0694">RNA-binding</keyword>
<dbReference type="GO" id="GO:0003723">
    <property type="term" value="F:RNA binding"/>
    <property type="evidence" value="ECO:0007669"/>
    <property type="project" value="UniProtKB-KW"/>
</dbReference>
<evidence type="ECO:0000256" key="4">
    <source>
        <dbReference type="ARBA" id="ARBA00022884"/>
    </source>
</evidence>
<dbReference type="InterPro" id="IPR049560">
    <property type="entry name" value="MeTrfase_RsmB-F_NOP2_cat"/>
</dbReference>